<keyword evidence="2" id="KW-1185">Reference proteome</keyword>
<protein>
    <submittedName>
        <fullName evidence="1">Uncharacterized protein</fullName>
    </submittedName>
</protein>
<sequence length="77" mass="8524">MASSNSSSVLTYNINHCHHKLTLSPTFAFPIVNGIDKSSVVPVLNHIVRPIMDLYFNGISTVLDEKYNAPLPMPDHC</sequence>
<evidence type="ECO:0000313" key="2">
    <source>
        <dbReference type="Proteomes" id="UP001055439"/>
    </source>
</evidence>
<organism evidence="1 2">
    <name type="scientific">Musa troglodytarum</name>
    <name type="common">fe'i banana</name>
    <dbReference type="NCBI Taxonomy" id="320322"/>
    <lineage>
        <taxon>Eukaryota</taxon>
        <taxon>Viridiplantae</taxon>
        <taxon>Streptophyta</taxon>
        <taxon>Embryophyta</taxon>
        <taxon>Tracheophyta</taxon>
        <taxon>Spermatophyta</taxon>
        <taxon>Magnoliopsida</taxon>
        <taxon>Liliopsida</taxon>
        <taxon>Zingiberales</taxon>
        <taxon>Musaceae</taxon>
        <taxon>Musa</taxon>
    </lineage>
</organism>
<accession>A0A9E7JX90</accession>
<reference evidence="1" key="1">
    <citation type="submission" date="2022-05" db="EMBL/GenBank/DDBJ databases">
        <title>The Musa troglodytarum L. genome provides insights into the mechanism of non-climacteric behaviour and enrichment of carotenoids.</title>
        <authorList>
            <person name="Wang J."/>
        </authorList>
    </citation>
    <scope>NUCLEOTIDE SEQUENCE</scope>
    <source>
        <tissue evidence="1">Leaf</tissue>
    </source>
</reference>
<dbReference type="OrthoDB" id="10608309at2759"/>
<gene>
    <name evidence="1" type="ORF">MUK42_29640</name>
</gene>
<name>A0A9E7JX90_9LILI</name>
<dbReference type="Proteomes" id="UP001055439">
    <property type="component" value="Chromosome 4"/>
</dbReference>
<proteinExistence type="predicted"/>
<dbReference type="EMBL" id="CP097506">
    <property type="protein sequence ID" value="URD95714.1"/>
    <property type="molecule type" value="Genomic_DNA"/>
</dbReference>
<evidence type="ECO:0000313" key="1">
    <source>
        <dbReference type="EMBL" id="URD95714.1"/>
    </source>
</evidence>
<dbReference type="AlphaFoldDB" id="A0A9E7JX90"/>